<comment type="catalytic activity">
    <reaction evidence="6">
        <text>2-deoxy-D-ribose 5-phosphate = D-glyceraldehyde 3-phosphate + acetaldehyde</text>
        <dbReference type="Rhea" id="RHEA:12821"/>
        <dbReference type="ChEBI" id="CHEBI:15343"/>
        <dbReference type="ChEBI" id="CHEBI:59776"/>
        <dbReference type="ChEBI" id="CHEBI:62877"/>
        <dbReference type="EC" id="4.1.2.4"/>
    </reaction>
</comment>
<dbReference type="Pfam" id="PF01791">
    <property type="entry name" value="DeoC"/>
    <property type="match status" value="1"/>
</dbReference>
<proteinExistence type="inferred from homology"/>
<keyword evidence="5" id="KW-0704">Schiff base</keyword>
<evidence type="ECO:0000256" key="3">
    <source>
        <dbReference type="ARBA" id="ARBA00012515"/>
    </source>
</evidence>
<dbReference type="InterPro" id="IPR013785">
    <property type="entry name" value="Aldolase_TIM"/>
</dbReference>
<comment type="pathway">
    <text evidence="1">Carbohydrate degradation; 2-deoxy-D-ribose 1-phosphate degradation; D-glyceraldehyde 3-phosphate and acetaldehyde from 2-deoxy-alpha-D-ribose 1-phosphate: step 2/2.</text>
</comment>
<dbReference type="EMBL" id="JBHSGB010000017">
    <property type="protein sequence ID" value="MFC4656674.1"/>
    <property type="molecule type" value="Genomic_DNA"/>
</dbReference>
<dbReference type="PIRSF" id="PIRSF001357">
    <property type="entry name" value="DeoC"/>
    <property type="match status" value="1"/>
</dbReference>
<comment type="caution">
    <text evidence="8">The sequence shown here is derived from an EMBL/GenBank/DDBJ whole genome shotgun (WGS) entry which is preliminary data.</text>
</comment>
<dbReference type="InterPro" id="IPR011343">
    <property type="entry name" value="DeoC"/>
</dbReference>
<reference evidence="9" key="1">
    <citation type="journal article" date="2019" name="Int. J. Syst. Evol. Microbiol.">
        <title>The Global Catalogue of Microorganisms (GCM) 10K type strain sequencing project: providing services to taxonomists for standard genome sequencing and annotation.</title>
        <authorList>
            <consortium name="The Broad Institute Genomics Platform"/>
            <consortium name="The Broad Institute Genome Sequencing Center for Infectious Disease"/>
            <person name="Wu L."/>
            <person name="Ma J."/>
        </authorList>
    </citation>
    <scope>NUCLEOTIDE SEQUENCE [LARGE SCALE GENOMIC DNA]</scope>
    <source>
        <strain evidence="9">DT28</strain>
    </source>
</reference>
<dbReference type="GO" id="GO:0004139">
    <property type="term" value="F:deoxyribose-phosphate aldolase activity"/>
    <property type="evidence" value="ECO:0007669"/>
    <property type="project" value="UniProtKB-EC"/>
</dbReference>
<evidence type="ECO:0000313" key="8">
    <source>
        <dbReference type="EMBL" id="MFC4656674.1"/>
    </source>
</evidence>
<keyword evidence="4 8" id="KW-0456">Lyase</keyword>
<organism evidence="8 9">
    <name type="scientific">Rheinheimera marina</name>
    <dbReference type="NCBI Taxonomy" id="1774958"/>
    <lineage>
        <taxon>Bacteria</taxon>
        <taxon>Pseudomonadati</taxon>
        <taxon>Pseudomonadota</taxon>
        <taxon>Gammaproteobacteria</taxon>
        <taxon>Chromatiales</taxon>
        <taxon>Chromatiaceae</taxon>
        <taxon>Rheinheimera</taxon>
    </lineage>
</organism>
<evidence type="ECO:0000256" key="6">
    <source>
        <dbReference type="ARBA" id="ARBA00048791"/>
    </source>
</evidence>
<dbReference type="Proteomes" id="UP001595962">
    <property type="component" value="Unassembled WGS sequence"/>
</dbReference>
<dbReference type="PANTHER" id="PTHR10889:SF3">
    <property type="entry name" value="DEOXYRIBOSE-PHOSPHATE ALDOLASE"/>
    <property type="match status" value="1"/>
</dbReference>
<keyword evidence="9" id="KW-1185">Reference proteome</keyword>
<evidence type="ECO:0000256" key="4">
    <source>
        <dbReference type="ARBA" id="ARBA00023239"/>
    </source>
</evidence>
<name>A0ABV9JR37_9GAMM</name>
<protein>
    <recommendedName>
        <fullName evidence="3 7">Deoxyribose-phosphate aldolase</fullName>
        <ecNumber evidence="3 7">4.1.2.4</ecNumber>
    </recommendedName>
</protein>
<sequence length="245" mass="26577">MTHPLRLQQLVKLVDLTRLNDQDNEVAVEQWLEQQLSTPAAVPPAAICVYPAYLPLVQHWLQQRGIHCRLATVVNFPAGNQPIEQVEREIATALAAGADEIDCVLPYQQLVKGQLDEVRTFLGRVRTACGQQLLKVIIESGELATAQQVCKATELVIDCGADFVKSSTGKVPVGVTEDAARIMLTAIAAADRSVGFKASGGVRSIEFAERLLGLYEELTGQLATAQTMRIGASGLLQDIQQALDY</sequence>
<dbReference type="RefSeq" id="WP_377335958.1">
    <property type="nucleotide sequence ID" value="NZ_JBHSGB010000017.1"/>
</dbReference>
<gene>
    <name evidence="8" type="primary">deoC</name>
    <name evidence="8" type="ORF">ACFO3I_16770</name>
</gene>
<comment type="similarity">
    <text evidence="2">Belongs to the DeoC/FbaB aldolase family. DeoC type 2 subfamily.</text>
</comment>
<evidence type="ECO:0000256" key="7">
    <source>
        <dbReference type="NCBIfam" id="TIGR00126"/>
    </source>
</evidence>
<dbReference type="PANTHER" id="PTHR10889">
    <property type="entry name" value="DEOXYRIBOSE-PHOSPHATE ALDOLASE"/>
    <property type="match status" value="1"/>
</dbReference>
<dbReference type="SMART" id="SM01133">
    <property type="entry name" value="DeoC"/>
    <property type="match status" value="1"/>
</dbReference>
<evidence type="ECO:0000256" key="2">
    <source>
        <dbReference type="ARBA" id="ARBA00009473"/>
    </source>
</evidence>
<dbReference type="NCBIfam" id="TIGR00126">
    <property type="entry name" value="deoC"/>
    <property type="match status" value="1"/>
</dbReference>
<dbReference type="Gene3D" id="3.20.20.70">
    <property type="entry name" value="Aldolase class I"/>
    <property type="match status" value="1"/>
</dbReference>
<accession>A0ABV9JR37</accession>
<dbReference type="EC" id="4.1.2.4" evidence="3 7"/>
<evidence type="ECO:0000313" key="9">
    <source>
        <dbReference type="Proteomes" id="UP001595962"/>
    </source>
</evidence>
<evidence type="ECO:0000256" key="1">
    <source>
        <dbReference type="ARBA" id="ARBA00004816"/>
    </source>
</evidence>
<dbReference type="InterPro" id="IPR002915">
    <property type="entry name" value="DeoC/FbaB/LacD_aldolase"/>
</dbReference>
<evidence type="ECO:0000256" key="5">
    <source>
        <dbReference type="ARBA" id="ARBA00023270"/>
    </source>
</evidence>
<dbReference type="SUPFAM" id="SSF51569">
    <property type="entry name" value="Aldolase"/>
    <property type="match status" value="1"/>
</dbReference>